<dbReference type="GO" id="GO:0005886">
    <property type="term" value="C:plasma membrane"/>
    <property type="evidence" value="ECO:0007669"/>
    <property type="project" value="UniProtKB-SubCell"/>
</dbReference>
<comment type="similarity">
    <text evidence="2">Belongs to the CPA3 antiporters (TC 2.A.63) subunit D family.</text>
</comment>
<evidence type="ECO:0000313" key="10">
    <source>
        <dbReference type="EMBL" id="EPR33086.1"/>
    </source>
</evidence>
<dbReference type="eggNOG" id="COG0651">
    <property type="taxonomic scope" value="Bacteria"/>
</dbReference>
<feature type="transmembrane region" description="Helical" evidence="8">
    <location>
        <begin position="34"/>
        <end position="55"/>
    </location>
</feature>
<dbReference type="EMBL" id="ATHI01000026">
    <property type="protein sequence ID" value="EPR33086.1"/>
    <property type="molecule type" value="Genomic_DNA"/>
</dbReference>
<feature type="transmembrane region" description="Helical" evidence="8">
    <location>
        <begin position="135"/>
        <end position="154"/>
    </location>
</feature>
<feature type="transmembrane region" description="Helical" evidence="8">
    <location>
        <begin position="111"/>
        <end position="129"/>
    </location>
</feature>
<feature type="transmembrane region" description="Helical" evidence="8">
    <location>
        <begin position="209"/>
        <end position="233"/>
    </location>
</feature>
<evidence type="ECO:0000256" key="1">
    <source>
        <dbReference type="ARBA" id="ARBA00004651"/>
    </source>
</evidence>
<organism evidence="10 11">
    <name type="scientific">Alkalidesulfovibrio alkalitolerans DSM 16529</name>
    <dbReference type="NCBI Taxonomy" id="1121439"/>
    <lineage>
        <taxon>Bacteria</taxon>
        <taxon>Pseudomonadati</taxon>
        <taxon>Thermodesulfobacteriota</taxon>
        <taxon>Desulfovibrionia</taxon>
        <taxon>Desulfovibrionales</taxon>
        <taxon>Desulfovibrionaceae</taxon>
        <taxon>Alkalidesulfovibrio</taxon>
    </lineage>
</organism>
<dbReference type="Proteomes" id="UP000014975">
    <property type="component" value="Unassembled WGS sequence"/>
</dbReference>
<keyword evidence="10" id="KW-0830">Ubiquinone</keyword>
<keyword evidence="5 8" id="KW-1133">Transmembrane helix</keyword>
<comment type="subcellular location">
    <subcellularLocation>
        <location evidence="1">Cell membrane</location>
        <topology evidence="1">Multi-pass membrane protein</topology>
    </subcellularLocation>
    <subcellularLocation>
        <location evidence="7">Membrane</location>
        <topology evidence="7">Multi-pass membrane protein</topology>
    </subcellularLocation>
</comment>
<feature type="transmembrane region" description="Helical" evidence="8">
    <location>
        <begin position="474"/>
        <end position="499"/>
    </location>
</feature>
<evidence type="ECO:0000256" key="4">
    <source>
        <dbReference type="ARBA" id="ARBA00022692"/>
    </source>
</evidence>
<evidence type="ECO:0000256" key="3">
    <source>
        <dbReference type="ARBA" id="ARBA00022475"/>
    </source>
</evidence>
<dbReference type="PANTHER" id="PTHR42703:SF1">
    <property type="entry name" value="NA(+)_H(+) ANTIPORTER SUBUNIT D1"/>
    <property type="match status" value="1"/>
</dbReference>
<dbReference type="OrthoDB" id="9805769at2"/>
<dbReference type="InterPro" id="IPR001750">
    <property type="entry name" value="ND/Mrp_TM"/>
</dbReference>
<keyword evidence="4 7" id="KW-0812">Transmembrane</keyword>
<name>S7T903_9BACT</name>
<accession>S7T903</accession>
<evidence type="ECO:0000259" key="9">
    <source>
        <dbReference type="Pfam" id="PF00361"/>
    </source>
</evidence>
<reference evidence="10 11" key="1">
    <citation type="journal article" date="2013" name="Genome Announc.">
        <title>Draft genome sequences for three mercury-methylating, sulfate-reducing bacteria.</title>
        <authorList>
            <person name="Brown S.D."/>
            <person name="Hurt R.A.Jr."/>
            <person name="Gilmour C.C."/>
            <person name="Elias D.A."/>
        </authorList>
    </citation>
    <scope>NUCLEOTIDE SEQUENCE [LARGE SCALE GENOMIC DNA]</scope>
    <source>
        <strain evidence="10 11">DSM 16529</strain>
    </source>
</reference>
<evidence type="ECO:0000256" key="5">
    <source>
        <dbReference type="ARBA" id="ARBA00022989"/>
    </source>
</evidence>
<keyword evidence="3" id="KW-1003">Cell membrane</keyword>
<evidence type="ECO:0000313" key="11">
    <source>
        <dbReference type="Proteomes" id="UP000014975"/>
    </source>
</evidence>
<gene>
    <name evidence="10" type="ORF">dsat_0527</name>
</gene>
<feature type="transmembrane region" description="Helical" evidence="8">
    <location>
        <begin position="166"/>
        <end position="189"/>
    </location>
</feature>
<protein>
    <submittedName>
        <fullName evidence="10">NADH/Ubiquinone/plastoquinone (Complex I)</fullName>
    </submittedName>
</protein>
<feature type="transmembrane region" description="Helical" evidence="8">
    <location>
        <begin position="6"/>
        <end position="27"/>
    </location>
</feature>
<feature type="domain" description="NADH:quinone oxidoreductase/Mrp antiporter transmembrane" evidence="9">
    <location>
        <begin position="132"/>
        <end position="425"/>
    </location>
</feature>
<evidence type="ECO:0000256" key="7">
    <source>
        <dbReference type="RuleBase" id="RU000320"/>
    </source>
</evidence>
<sequence length="503" mass="53358">MNASNIPVLIPFTFLLAALLIPLAGMLRKGFAQILAVAASGFTLFISVTGLFRVLDEGPLHHYMAGWLPPFGIEFVFDPLSAFFCALISAVSVLVLIHAGKSTSHEIPDKVVPFFSLAMLLLAGLTGMVLTGDLFNLYVFLEIGALAGYALVAIGDRRAPVSAFRYLTLGTAGAGFYLGGLALVFMSVGSLNMAEVAQLLPGVQDSAPVIVGICLMVLGMGLKMALFPMHAWLADAYTHAASSATALIAPIGTKVAAYVLIRLMLFIADPELVNVETPLIMAVGALGAIGMIWGSILAVCQKELKRMLAYSSVAQVGYIALGIGLASPLGIIGAVLHALNHACMKACLFFISGNLRLRMGHSYIPSFVNSIRTAMPWTAACFALAAISMIGLPPTAGFFSKWYLVMGSIETSNWLFVIALILSSLLNAVYFFRVLERMYLAPQADPEDPSKGEAEVLTPEGHGEAPASMLGPTLILAVSLLVLGVFNAWIVTTFITPMIPGRL</sequence>
<feature type="transmembrane region" description="Helical" evidence="8">
    <location>
        <begin position="374"/>
        <end position="392"/>
    </location>
</feature>
<keyword evidence="6 8" id="KW-0472">Membrane</keyword>
<feature type="transmembrane region" description="Helical" evidence="8">
    <location>
        <begin position="279"/>
        <end position="300"/>
    </location>
</feature>
<dbReference type="PATRIC" id="fig|1121439.3.peg.1883"/>
<dbReference type="InterPro" id="IPR050586">
    <property type="entry name" value="CPA3_Na-H_Antiporter_D"/>
</dbReference>
<keyword evidence="11" id="KW-1185">Reference proteome</keyword>
<dbReference type="RefSeq" id="WP_020887221.1">
    <property type="nucleotide sequence ID" value="NZ_ATHI01000026.1"/>
</dbReference>
<feature type="transmembrane region" description="Helical" evidence="8">
    <location>
        <begin position="245"/>
        <end position="267"/>
    </location>
</feature>
<evidence type="ECO:0000256" key="8">
    <source>
        <dbReference type="SAM" id="Phobius"/>
    </source>
</evidence>
<comment type="caution">
    <text evidence="10">The sequence shown here is derived from an EMBL/GenBank/DDBJ whole genome shotgun (WGS) entry which is preliminary data.</text>
</comment>
<dbReference type="AlphaFoldDB" id="S7T903"/>
<evidence type="ECO:0000256" key="6">
    <source>
        <dbReference type="ARBA" id="ARBA00023136"/>
    </source>
</evidence>
<dbReference type="Pfam" id="PF00361">
    <property type="entry name" value="Proton_antipo_M"/>
    <property type="match status" value="1"/>
</dbReference>
<proteinExistence type="inferred from homology"/>
<dbReference type="STRING" id="1121439.dsat_0527"/>
<dbReference type="PRINTS" id="PR01434">
    <property type="entry name" value="NADHDHGNASE5"/>
</dbReference>
<evidence type="ECO:0000256" key="2">
    <source>
        <dbReference type="ARBA" id="ARBA00005346"/>
    </source>
</evidence>
<feature type="transmembrane region" description="Helical" evidence="8">
    <location>
        <begin position="75"/>
        <end position="99"/>
    </location>
</feature>
<feature type="transmembrane region" description="Helical" evidence="8">
    <location>
        <begin position="412"/>
        <end position="432"/>
    </location>
</feature>
<dbReference type="PANTHER" id="PTHR42703">
    <property type="entry name" value="NADH DEHYDROGENASE"/>
    <property type="match status" value="1"/>
</dbReference>